<dbReference type="SUPFAM" id="SSF102588">
    <property type="entry name" value="LmbE-like"/>
    <property type="match status" value="1"/>
</dbReference>
<dbReference type="GO" id="GO:0016811">
    <property type="term" value="F:hydrolase activity, acting on carbon-nitrogen (but not peptide) bonds, in linear amides"/>
    <property type="evidence" value="ECO:0007669"/>
    <property type="project" value="TreeGrafter"/>
</dbReference>
<dbReference type="EMBL" id="NFEZ01000004">
    <property type="protein sequence ID" value="PLT44090.1"/>
    <property type="molecule type" value="Genomic_DNA"/>
</dbReference>
<comment type="caution">
    <text evidence="1">The sequence shown here is derived from an EMBL/GenBank/DDBJ whole genome shotgun (WGS) entry which is preliminary data.</text>
</comment>
<dbReference type="InterPro" id="IPR003737">
    <property type="entry name" value="GlcNAc_PI_deacetylase-related"/>
</dbReference>
<evidence type="ECO:0000313" key="1">
    <source>
        <dbReference type="EMBL" id="PLT44090.1"/>
    </source>
</evidence>
<name>A0A2N5N180_9BACL</name>
<evidence type="ECO:0000313" key="2">
    <source>
        <dbReference type="Proteomes" id="UP000234789"/>
    </source>
</evidence>
<gene>
    <name evidence="1" type="ORF">B8V81_2521</name>
</gene>
<keyword evidence="2" id="KW-1185">Reference proteome</keyword>
<dbReference type="RefSeq" id="WP_146000492.1">
    <property type="nucleotide sequence ID" value="NZ_NFEZ01000004.1"/>
</dbReference>
<sequence>MDGMKTPVALLLAHPDDEAFLAAALCRRLAERGEPAVLLTATRGDAGKRGSELAAALGRRLGEIREQELADAAAILGIREVGHLGYPDGRLAEADEREAVERAAQWLAVRRPSTLVTFPPDGGNGHPDHRAISRIGTRLVRERRVPGLDRLVYIGSETLAQEGRKEALALDTKAFWPAKAAALAAHRSQRDTISAYFGDLSEAPEAWRFERFYLAWEDGREWP</sequence>
<organism evidence="1 2">
    <name type="scientific">Paenibacillus pasadenensis</name>
    <dbReference type="NCBI Taxonomy" id="217090"/>
    <lineage>
        <taxon>Bacteria</taxon>
        <taxon>Bacillati</taxon>
        <taxon>Bacillota</taxon>
        <taxon>Bacilli</taxon>
        <taxon>Bacillales</taxon>
        <taxon>Paenibacillaceae</taxon>
        <taxon>Paenibacillus</taxon>
    </lineage>
</organism>
<dbReference type="Pfam" id="PF02585">
    <property type="entry name" value="PIG-L"/>
    <property type="match status" value="1"/>
</dbReference>
<dbReference type="Gene3D" id="3.40.50.10320">
    <property type="entry name" value="LmbE-like"/>
    <property type="match status" value="1"/>
</dbReference>
<accession>A0A2N5N180</accession>
<proteinExistence type="predicted"/>
<evidence type="ECO:0008006" key="3">
    <source>
        <dbReference type="Google" id="ProtNLM"/>
    </source>
</evidence>
<reference evidence="1 2" key="1">
    <citation type="submission" date="2017-05" db="EMBL/GenBank/DDBJ databases">
        <title>Functional genome analysis of Paenibacillus pasadenensis strain R16: insights on endophytic life style and antifungal activity.</title>
        <authorList>
            <person name="Passera A."/>
            <person name="Marcolungo L."/>
            <person name="Casati P."/>
            <person name="Brasca M."/>
            <person name="Quaglino F."/>
            <person name="Delledonne M."/>
        </authorList>
    </citation>
    <scope>NUCLEOTIDE SEQUENCE [LARGE SCALE GENOMIC DNA]</scope>
    <source>
        <strain evidence="1 2">R16</strain>
    </source>
</reference>
<dbReference type="PANTHER" id="PTHR12993:SF11">
    <property type="entry name" value="N-ACETYLGLUCOSAMINYL-PHOSPHATIDYLINOSITOL DE-N-ACETYLASE"/>
    <property type="match status" value="1"/>
</dbReference>
<dbReference type="AlphaFoldDB" id="A0A2N5N180"/>
<dbReference type="InterPro" id="IPR024078">
    <property type="entry name" value="LmbE-like_dom_sf"/>
</dbReference>
<dbReference type="PANTHER" id="PTHR12993">
    <property type="entry name" value="N-ACETYLGLUCOSAMINYL-PHOSPHATIDYLINOSITOL DE-N-ACETYLASE-RELATED"/>
    <property type="match status" value="1"/>
</dbReference>
<dbReference type="Proteomes" id="UP000234789">
    <property type="component" value="Unassembled WGS sequence"/>
</dbReference>
<protein>
    <recommendedName>
        <fullName evidence="3">LmbE family protein</fullName>
    </recommendedName>
</protein>